<sequence length="102" mass="11313">IKATSSITSVYWNNDIDKHKETSAKTYMHEPRPRVGSISKVLHSSDVTCGIWQGTLTNGMRLQPIPARTNIECAYPTRNIVLSDAELAKDSMHGHRMCASGK</sequence>
<name>A0A6N2C594_SOLCI</name>
<proteinExistence type="predicted"/>
<comment type="caution">
    <text evidence="1">The sequence shown here is derived from an EMBL/GenBank/DDBJ whole genome shotgun (WGS) entry which is preliminary data.</text>
</comment>
<organism evidence="1">
    <name type="scientific">Solanum chilense</name>
    <name type="common">Tomato</name>
    <name type="synonym">Lycopersicon chilense</name>
    <dbReference type="NCBI Taxonomy" id="4083"/>
    <lineage>
        <taxon>Eukaryota</taxon>
        <taxon>Viridiplantae</taxon>
        <taxon>Streptophyta</taxon>
        <taxon>Embryophyta</taxon>
        <taxon>Tracheophyta</taxon>
        <taxon>Spermatophyta</taxon>
        <taxon>Magnoliopsida</taxon>
        <taxon>eudicotyledons</taxon>
        <taxon>Gunneridae</taxon>
        <taxon>Pentapetalae</taxon>
        <taxon>asterids</taxon>
        <taxon>lamiids</taxon>
        <taxon>Solanales</taxon>
        <taxon>Solanaceae</taxon>
        <taxon>Solanoideae</taxon>
        <taxon>Solaneae</taxon>
        <taxon>Solanum</taxon>
        <taxon>Solanum subgen. Lycopersicon</taxon>
    </lineage>
</organism>
<gene>
    <name evidence="1" type="ORF">EJD97_024171</name>
</gene>
<accession>A0A6N2C594</accession>
<feature type="non-terminal residue" evidence="1">
    <location>
        <position position="102"/>
    </location>
</feature>
<reference evidence="1" key="1">
    <citation type="submission" date="2019-05" db="EMBL/GenBank/DDBJ databases">
        <title>The de novo reference genome and transcriptome assemblies of the wild tomato species Solanum chilense.</title>
        <authorList>
            <person name="Stam R."/>
            <person name="Nosenko T."/>
            <person name="Hoerger A.C."/>
            <person name="Stephan W."/>
            <person name="Seidel M.A."/>
            <person name="Kuhn J.M.M."/>
            <person name="Haberer G."/>
            <person name="Tellier A."/>
        </authorList>
    </citation>
    <scope>NUCLEOTIDE SEQUENCE</scope>
    <source>
        <tissue evidence="1">Mature leaves</tissue>
    </source>
</reference>
<evidence type="ECO:0000313" key="1">
    <source>
        <dbReference type="EMBL" id="TMX01599.1"/>
    </source>
</evidence>
<dbReference type="AlphaFoldDB" id="A0A6N2C594"/>
<dbReference type="EMBL" id="RXGB01000819">
    <property type="protein sequence ID" value="TMX01599.1"/>
    <property type="molecule type" value="Genomic_DNA"/>
</dbReference>
<feature type="non-terminal residue" evidence="1">
    <location>
        <position position="1"/>
    </location>
</feature>
<protein>
    <submittedName>
        <fullName evidence="1">Uncharacterized protein</fullName>
    </submittedName>
</protein>